<feature type="region of interest" description="Disordered" evidence="1">
    <location>
        <begin position="35"/>
        <end position="65"/>
    </location>
</feature>
<sequence>MSTSRRRRTPTFHPILALTCRSGARRSSSATSVAIFNGRPGSASNPTVTVMIGEYPGPPARSPRM</sequence>
<gene>
    <name evidence="2" type="ORF">HFP15_27820</name>
</gene>
<feature type="compositionally biased region" description="Pro residues" evidence="1">
    <location>
        <begin position="56"/>
        <end position="65"/>
    </location>
</feature>
<proteinExistence type="predicted"/>
<reference evidence="2 3" key="1">
    <citation type="submission" date="2020-04" db="EMBL/GenBank/DDBJ databases">
        <title>Novel species.</title>
        <authorList>
            <person name="Teo W.F.A."/>
            <person name="Lipun K."/>
            <person name="Srisuk N."/>
            <person name="Duangmal K."/>
        </authorList>
    </citation>
    <scope>NUCLEOTIDE SEQUENCE [LARGE SCALE GENOMIC DNA]</scope>
    <source>
        <strain evidence="2 3">K13G38</strain>
    </source>
</reference>
<protein>
    <submittedName>
        <fullName evidence="2">Uncharacterized protein</fullName>
    </submittedName>
</protein>
<evidence type="ECO:0000313" key="2">
    <source>
        <dbReference type="EMBL" id="NKQ56687.1"/>
    </source>
</evidence>
<dbReference type="EMBL" id="JAAXLS010000026">
    <property type="protein sequence ID" value="NKQ56687.1"/>
    <property type="molecule type" value="Genomic_DNA"/>
</dbReference>
<evidence type="ECO:0000313" key="3">
    <source>
        <dbReference type="Proteomes" id="UP000715441"/>
    </source>
</evidence>
<comment type="caution">
    <text evidence="2">The sequence shown here is derived from an EMBL/GenBank/DDBJ whole genome shotgun (WGS) entry which is preliminary data.</text>
</comment>
<dbReference type="Proteomes" id="UP000715441">
    <property type="component" value="Unassembled WGS sequence"/>
</dbReference>
<keyword evidence="3" id="KW-1185">Reference proteome</keyword>
<evidence type="ECO:0000256" key="1">
    <source>
        <dbReference type="SAM" id="MobiDB-lite"/>
    </source>
</evidence>
<accession>A0ABX1JA76</accession>
<dbReference type="RefSeq" id="WP_168519719.1">
    <property type="nucleotide sequence ID" value="NZ_JAAXLS010000026.1"/>
</dbReference>
<name>A0ABX1JA76_9PSEU</name>
<organism evidence="2 3">
    <name type="scientific">Amycolatopsis acididurans</name>
    <dbReference type="NCBI Taxonomy" id="2724524"/>
    <lineage>
        <taxon>Bacteria</taxon>
        <taxon>Bacillati</taxon>
        <taxon>Actinomycetota</taxon>
        <taxon>Actinomycetes</taxon>
        <taxon>Pseudonocardiales</taxon>
        <taxon>Pseudonocardiaceae</taxon>
        <taxon>Amycolatopsis</taxon>
    </lineage>
</organism>